<keyword evidence="2" id="KW-1185">Reference proteome</keyword>
<proteinExistence type="predicted"/>
<evidence type="ECO:0000313" key="1">
    <source>
        <dbReference type="EMBL" id="CUA69330.1"/>
    </source>
</evidence>
<sequence length="224" mass="24811">MGAFILTKSPQIGGEPNQIVLAFLSEFKRVRPNAPILGILDGDGGGFQIASRLEAFDIDFIWFYPKELKELGCRLKRVEKKSEITRIESAVGDGCPSHTKSVAKDITTDGWGYSFSSLAWVPASMDMPVDTLVNTLNEKLANAALPKAKSEQDNLEASNRRFTRHSKEEIPISGWIDRPLVTLKDVILGQVKPQIERDLSDPDSDIIITLMEGYAHIKSSKIVI</sequence>
<evidence type="ECO:0000313" key="2">
    <source>
        <dbReference type="Proteomes" id="UP000044841"/>
    </source>
</evidence>
<accession>A0A0K6FSV7</accession>
<dbReference type="AlphaFoldDB" id="A0A0K6FSV7"/>
<gene>
    <name evidence="1" type="ORF">RSOLAG22IIIB_08451</name>
</gene>
<dbReference type="EMBL" id="CYGV01000768">
    <property type="protein sequence ID" value="CUA69330.1"/>
    <property type="molecule type" value="Genomic_DNA"/>
</dbReference>
<organism evidence="1 2">
    <name type="scientific">Rhizoctonia solani</name>
    <dbReference type="NCBI Taxonomy" id="456999"/>
    <lineage>
        <taxon>Eukaryota</taxon>
        <taxon>Fungi</taxon>
        <taxon>Dikarya</taxon>
        <taxon>Basidiomycota</taxon>
        <taxon>Agaricomycotina</taxon>
        <taxon>Agaricomycetes</taxon>
        <taxon>Cantharellales</taxon>
        <taxon>Ceratobasidiaceae</taxon>
        <taxon>Rhizoctonia</taxon>
    </lineage>
</organism>
<name>A0A0K6FSV7_9AGAM</name>
<dbReference type="Proteomes" id="UP000044841">
    <property type="component" value="Unassembled WGS sequence"/>
</dbReference>
<protein>
    <submittedName>
        <fullName evidence="1">Uncharacterized protein</fullName>
    </submittedName>
</protein>
<reference evidence="1 2" key="1">
    <citation type="submission" date="2015-07" db="EMBL/GenBank/DDBJ databases">
        <authorList>
            <person name="Noorani M."/>
        </authorList>
    </citation>
    <scope>NUCLEOTIDE SEQUENCE [LARGE SCALE GENOMIC DNA]</scope>
    <source>
        <strain evidence="1">BBA 69670</strain>
    </source>
</reference>